<dbReference type="AlphaFoldDB" id="A0A6S7LNV9"/>
<feature type="region of interest" description="Disordered" evidence="1">
    <location>
        <begin position="47"/>
        <end position="68"/>
    </location>
</feature>
<evidence type="ECO:0000313" key="2">
    <source>
        <dbReference type="EMBL" id="CAB4039693.1"/>
    </source>
</evidence>
<name>A0A6S7LNV9_PARCT</name>
<comment type="caution">
    <text evidence="2">The sequence shown here is derived from an EMBL/GenBank/DDBJ whole genome shotgun (WGS) entry which is preliminary data.</text>
</comment>
<keyword evidence="3" id="KW-1185">Reference proteome</keyword>
<feature type="compositionally biased region" description="Basic residues" evidence="1">
    <location>
        <begin position="58"/>
        <end position="68"/>
    </location>
</feature>
<evidence type="ECO:0000256" key="1">
    <source>
        <dbReference type="SAM" id="MobiDB-lite"/>
    </source>
</evidence>
<protein>
    <submittedName>
        <fullName evidence="2">Uncharacterized protein</fullName>
    </submittedName>
</protein>
<sequence>MFRINYGKRCILCKLPYKLYCKTFVKQVTEVTIKLLVMLPKRKRKAEPVSINKDKPATKKRRKTRKKCPSKVDSFTEADRDVDYKQILLSTMRDEGYDGTHFISQLEIGVEDRLKKRGKPPRMVRYFFYCGWAHALIKNGVGPDNSEYAFPREVLQFLRYIAPGDIKGEIREDAYTVQMDDFCETLKLPKL</sequence>
<dbReference type="OrthoDB" id="5954637at2759"/>
<accession>A0A6S7LNV9</accession>
<proteinExistence type="predicted"/>
<dbReference type="Proteomes" id="UP001152795">
    <property type="component" value="Unassembled WGS sequence"/>
</dbReference>
<dbReference type="EMBL" id="CACRXK020025730">
    <property type="protein sequence ID" value="CAB4039693.1"/>
    <property type="molecule type" value="Genomic_DNA"/>
</dbReference>
<reference evidence="2" key="1">
    <citation type="submission" date="2020-04" db="EMBL/GenBank/DDBJ databases">
        <authorList>
            <person name="Alioto T."/>
            <person name="Alioto T."/>
            <person name="Gomez Garrido J."/>
        </authorList>
    </citation>
    <scope>NUCLEOTIDE SEQUENCE</scope>
    <source>
        <strain evidence="2">A484AB</strain>
    </source>
</reference>
<organism evidence="2 3">
    <name type="scientific">Paramuricea clavata</name>
    <name type="common">Red gorgonian</name>
    <name type="synonym">Violescent sea-whip</name>
    <dbReference type="NCBI Taxonomy" id="317549"/>
    <lineage>
        <taxon>Eukaryota</taxon>
        <taxon>Metazoa</taxon>
        <taxon>Cnidaria</taxon>
        <taxon>Anthozoa</taxon>
        <taxon>Octocorallia</taxon>
        <taxon>Malacalcyonacea</taxon>
        <taxon>Plexauridae</taxon>
        <taxon>Paramuricea</taxon>
    </lineage>
</organism>
<evidence type="ECO:0000313" key="3">
    <source>
        <dbReference type="Proteomes" id="UP001152795"/>
    </source>
</evidence>
<gene>
    <name evidence="2" type="ORF">PACLA_8A017534</name>
</gene>